<evidence type="ECO:0000313" key="1">
    <source>
        <dbReference type="EMBL" id="EMA52302.1"/>
    </source>
</evidence>
<dbReference type="EMBL" id="AOMF01000158">
    <property type="protein sequence ID" value="EMA52302.1"/>
    <property type="molecule type" value="Genomic_DNA"/>
</dbReference>
<reference evidence="1 2" key="1">
    <citation type="journal article" date="2014" name="PLoS Genet.">
        <title>Phylogenetically driven sequencing of extremely halophilic archaea reveals strategies for static and dynamic osmo-response.</title>
        <authorList>
            <person name="Becker E.A."/>
            <person name="Seitzer P.M."/>
            <person name="Tritt A."/>
            <person name="Larsen D."/>
            <person name="Krusor M."/>
            <person name="Yao A.I."/>
            <person name="Wu D."/>
            <person name="Madern D."/>
            <person name="Eisen J.A."/>
            <person name="Darling A.E."/>
            <person name="Facciotti M.T."/>
        </authorList>
    </citation>
    <scope>NUCLEOTIDE SEQUENCE [LARGE SCALE GENOMIC DNA]</scope>
    <source>
        <strain evidence="1 2">JCM 13552</strain>
    </source>
</reference>
<name>M0N2X3_9EURY</name>
<dbReference type="PATRIC" id="fig|1227457.3.peg.2306"/>
<comment type="caution">
    <text evidence="1">The sequence shown here is derived from an EMBL/GenBank/DDBJ whole genome shotgun (WGS) entry which is preliminary data.</text>
</comment>
<keyword evidence="2" id="KW-1185">Reference proteome</keyword>
<proteinExistence type="predicted"/>
<dbReference type="AlphaFoldDB" id="M0N2X3"/>
<protein>
    <submittedName>
        <fullName evidence="1">ArsR family transcriptional regulator</fullName>
    </submittedName>
</protein>
<dbReference type="Proteomes" id="UP000011680">
    <property type="component" value="Unassembled WGS sequence"/>
</dbReference>
<accession>M0N2X3</accession>
<evidence type="ECO:0000313" key="2">
    <source>
        <dbReference type="Proteomes" id="UP000011680"/>
    </source>
</evidence>
<organism evidence="1 2">
    <name type="scientific">Halococcus thailandensis JCM 13552</name>
    <dbReference type="NCBI Taxonomy" id="1227457"/>
    <lineage>
        <taxon>Archaea</taxon>
        <taxon>Methanobacteriati</taxon>
        <taxon>Methanobacteriota</taxon>
        <taxon>Stenosarchaea group</taxon>
        <taxon>Halobacteria</taxon>
        <taxon>Halobacteriales</taxon>
        <taxon>Halococcaceae</taxon>
        <taxon>Halococcus</taxon>
    </lineage>
</organism>
<sequence length="74" mass="8130">MAYFLPFGGCHVNSVQTTEIPATFAVHDLAHSTYYRAPVFGEVTLTDGVNDLIRGEQAFDTLYNSASASERSDR</sequence>
<dbReference type="STRING" id="1227457.C451_12170"/>
<gene>
    <name evidence="1" type="ORF">C451_12170</name>
</gene>